<evidence type="ECO:0000313" key="5">
    <source>
        <dbReference type="Proteomes" id="UP000611796"/>
    </source>
</evidence>
<dbReference type="Pfam" id="PF01381">
    <property type="entry name" value="HTH_3"/>
    <property type="match status" value="1"/>
</dbReference>
<dbReference type="PANTHER" id="PTHR46558">
    <property type="entry name" value="TRACRIPTIONAL REGULATORY PROTEIN-RELATED-RELATED"/>
    <property type="match status" value="1"/>
</dbReference>
<dbReference type="RefSeq" id="WP_187005877.1">
    <property type="nucleotide sequence ID" value="NZ_JACRWD010000001.1"/>
</dbReference>
<keyword evidence="2" id="KW-1133">Transmembrane helix</keyword>
<evidence type="ECO:0000256" key="2">
    <source>
        <dbReference type="SAM" id="Phobius"/>
    </source>
</evidence>
<accession>A0ABR7K3I4</accession>
<dbReference type="InterPro" id="IPR001387">
    <property type="entry name" value="Cro/C1-type_HTH"/>
</dbReference>
<dbReference type="InterPro" id="IPR010982">
    <property type="entry name" value="Lambda_DNA-bd_dom_sf"/>
</dbReference>
<dbReference type="PANTHER" id="PTHR46558:SF11">
    <property type="entry name" value="HTH-TYPE TRANSCRIPTIONAL REGULATOR XRE"/>
    <property type="match status" value="1"/>
</dbReference>
<feature type="transmembrane region" description="Helical" evidence="2">
    <location>
        <begin position="75"/>
        <end position="94"/>
    </location>
</feature>
<gene>
    <name evidence="4" type="ORF">H8891_07590</name>
</gene>
<feature type="domain" description="HTH cro/C1-type" evidence="3">
    <location>
        <begin position="7"/>
        <end position="61"/>
    </location>
</feature>
<keyword evidence="2" id="KW-0812">Transmembrane</keyword>
<evidence type="ECO:0000313" key="4">
    <source>
        <dbReference type="EMBL" id="MBC6003661.1"/>
    </source>
</evidence>
<dbReference type="SUPFAM" id="SSF47413">
    <property type="entry name" value="lambda repressor-like DNA-binding domains"/>
    <property type="match status" value="1"/>
</dbReference>
<keyword evidence="1" id="KW-0238">DNA-binding</keyword>
<dbReference type="Proteomes" id="UP000611796">
    <property type="component" value="Unassembled WGS sequence"/>
</dbReference>
<proteinExistence type="predicted"/>
<name>A0ABR7K3I4_9FIRM</name>
<reference evidence="4 5" key="1">
    <citation type="submission" date="2020-08" db="EMBL/GenBank/DDBJ databases">
        <authorList>
            <person name="Liu C."/>
            <person name="Sun Q."/>
        </authorList>
    </citation>
    <scope>NUCLEOTIDE SEQUENCE [LARGE SCALE GENOMIC DNA]</scope>
    <source>
        <strain evidence="4 5">NSJ-45</strain>
    </source>
</reference>
<dbReference type="EMBL" id="JACRWD010000001">
    <property type="protein sequence ID" value="MBC6003661.1"/>
    <property type="molecule type" value="Genomic_DNA"/>
</dbReference>
<dbReference type="Gene3D" id="1.10.260.40">
    <property type="entry name" value="lambda repressor-like DNA-binding domains"/>
    <property type="match status" value="1"/>
</dbReference>
<organism evidence="4 5">
    <name type="scientific">Paeniclostridium hominis</name>
    <dbReference type="NCBI Taxonomy" id="2764329"/>
    <lineage>
        <taxon>Bacteria</taxon>
        <taxon>Bacillati</taxon>
        <taxon>Bacillota</taxon>
        <taxon>Clostridia</taxon>
        <taxon>Peptostreptococcales</taxon>
        <taxon>Peptostreptococcaceae</taxon>
        <taxon>Paeniclostridium</taxon>
    </lineage>
</organism>
<evidence type="ECO:0000259" key="3">
    <source>
        <dbReference type="PROSITE" id="PS50943"/>
    </source>
</evidence>
<comment type="caution">
    <text evidence="4">The sequence shown here is derived from an EMBL/GenBank/DDBJ whole genome shotgun (WGS) entry which is preliminary data.</text>
</comment>
<keyword evidence="5" id="KW-1185">Reference proteome</keyword>
<sequence length="126" mass="14058">MNFGEKLKSLRIKHELSQENLAEKLNVSRQAITKWESQNSMPDIENLKSIATIFDVTTDSLIYDEEEIETTEDSFCWQVACIFGGIGLVAGFLFEDIEPSLSVSGIGLAIIGYLVAKCFLIFKAKC</sequence>
<feature type="transmembrane region" description="Helical" evidence="2">
    <location>
        <begin position="100"/>
        <end position="122"/>
    </location>
</feature>
<dbReference type="SMART" id="SM00530">
    <property type="entry name" value="HTH_XRE"/>
    <property type="match status" value="1"/>
</dbReference>
<keyword evidence="2" id="KW-0472">Membrane</keyword>
<dbReference type="CDD" id="cd00093">
    <property type="entry name" value="HTH_XRE"/>
    <property type="match status" value="1"/>
</dbReference>
<protein>
    <submittedName>
        <fullName evidence="4">Helix-turn-helix transcriptional regulator</fullName>
    </submittedName>
</protein>
<dbReference type="PROSITE" id="PS50943">
    <property type="entry name" value="HTH_CROC1"/>
    <property type="match status" value="1"/>
</dbReference>
<evidence type="ECO:0000256" key="1">
    <source>
        <dbReference type="ARBA" id="ARBA00023125"/>
    </source>
</evidence>